<evidence type="ECO:0000313" key="1">
    <source>
        <dbReference type="Ensembl" id="ENSMFAP00000046868.1"/>
    </source>
</evidence>
<reference evidence="1 2" key="1">
    <citation type="submission" date="2013-03" db="EMBL/GenBank/DDBJ databases">
        <authorList>
            <person name="Warren W."/>
            <person name="Wilson R.K."/>
        </authorList>
    </citation>
    <scope>NUCLEOTIDE SEQUENCE</scope>
</reference>
<organism evidence="1 2">
    <name type="scientific">Macaca fascicularis</name>
    <name type="common">Crab-eating macaque</name>
    <name type="synonym">Cynomolgus monkey</name>
    <dbReference type="NCBI Taxonomy" id="9541"/>
    <lineage>
        <taxon>Eukaryota</taxon>
        <taxon>Metazoa</taxon>
        <taxon>Chordata</taxon>
        <taxon>Craniata</taxon>
        <taxon>Vertebrata</taxon>
        <taxon>Euteleostomi</taxon>
        <taxon>Mammalia</taxon>
        <taxon>Eutheria</taxon>
        <taxon>Euarchontoglires</taxon>
        <taxon>Primates</taxon>
        <taxon>Haplorrhini</taxon>
        <taxon>Catarrhini</taxon>
        <taxon>Cercopithecidae</taxon>
        <taxon>Cercopithecinae</taxon>
        <taxon>Macaca</taxon>
    </lineage>
</organism>
<name>A0A7N9C9P5_MACFA</name>
<dbReference type="Proteomes" id="UP000233100">
    <property type="component" value="Chromosome 6"/>
</dbReference>
<sequence>KYFSQVKIALLQTTKSHASLSSQCIFNSQEIQNLKSFKSTTFLIWFLKSI</sequence>
<evidence type="ECO:0000313" key="2">
    <source>
        <dbReference type="Proteomes" id="UP000233100"/>
    </source>
</evidence>
<keyword evidence="2" id="KW-1185">Reference proteome</keyword>
<reference evidence="1" key="2">
    <citation type="submission" date="2025-08" db="UniProtKB">
        <authorList>
            <consortium name="Ensembl"/>
        </authorList>
    </citation>
    <scope>IDENTIFICATION</scope>
</reference>
<protein>
    <submittedName>
        <fullName evidence="1">Uncharacterized protein</fullName>
    </submittedName>
</protein>
<dbReference type="Ensembl" id="ENSMFAT00000090626.1">
    <property type="protein sequence ID" value="ENSMFAP00000046868.1"/>
    <property type="gene ID" value="ENSMFAG00000064745.1"/>
</dbReference>
<dbReference type="AlphaFoldDB" id="A0A7N9C9P5"/>
<reference evidence="1" key="3">
    <citation type="submission" date="2025-09" db="UniProtKB">
        <authorList>
            <consortium name="Ensembl"/>
        </authorList>
    </citation>
    <scope>IDENTIFICATION</scope>
</reference>
<accession>A0A7N9C9P5</accession>
<proteinExistence type="predicted"/>